<evidence type="ECO:0000313" key="1">
    <source>
        <dbReference type="EMBL" id="SFU15537.1"/>
    </source>
</evidence>
<dbReference type="Proteomes" id="UP000183371">
    <property type="component" value="Unassembled WGS sequence"/>
</dbReference>
<sequence>MEQCNKCGGLYSVSRIGPVVPGGKEREEVNCPHCDDLKFSEMTSQCFLVCKATDEEVSSWAEMKQSSGKPMLRVVVFGDLSSDRASEQYPTITICPECFEANEHAEDDPIVSVDGVGQGACEWCGAGPT</sequence>
<evidence type="ECO:0000313" key="2">
    <source>
        <dbReference type="Proteomes" id="UP000183371"/>
    </source>
</evidence>
<dbReference type="RefSeq" id="WP_128647492.1">
    <property type="nucleotide sequence ID" value="NZ_FPBD01000011.1"/>
</dbReference>
<accession>A0A1I7DV22</accession>
<organism evidence="1 2">
    <name type="scientific">Pseudovibrio denitrificans</name>
    <dbReference type="NCBI Taxonomy" id="258256"/>
    <lineage>
        <taxon>Bacteria</taxon>
        <taxon>Pseudomonadati</taxon>
        <taxon>Pseudomonadota</taxon>
        <taxon>Alphaproteobacteria</taxon>
        <taxon>Hyphomicrobiales</taxon>
        <taxon>Stappiaceae</taxon>
        <taxon>Pseudovibrio</taxon>
    </lineage>
</organism>
<proteinExistence type="predicted"/>
<protein>
    <submittedName>
        <fullName evidence="1">Uncharacterized protein</fullName>
    </submittedName>
</protein>
<name>A0A1I7DV22_9HYPH</name>
<dbReference type="AlphaFoldDB" id="A0A1I7DV22"/>
<keyword evidence="2" id="KW-1185">Reference proteome</keyword>
<dbReference type="EMBL" id="FPBD01000011">
    <property type="protein sequence ID" value="SFU15537.1"/>
    <property type="molecule type" value="Genomic_DNA"/>
</dbReference>
<gene>
    <name evidence="1" type="ORF">SAMN05444141_11145</name>
</gene>
<reference evidence="2" key="1">
    <citation type="submission" date="2016-10" db="EMBL/GenBank/DDBJ databases">
        <authorList>
            <person name="Varghese N."/>
            <person name="Submissions S."/>
        </authorList>
    </citation>
    <scope>NUCLEOTIDE SEQUENCE [LARGE SCALE GENOMIC DNA]</scope>
    <source>
        <strain evidence="2">DSM 17465</strain>
    </source>
</reference>